<dbReference type="Pfam" id="PF06985">
    <property type="entry name" value="HET"/>
    <property type="match status" value="1"/>
</dbReference>
<accession>A0A0M9ELI9</accession>
<evidence type="ECO:0000313" key="2">
    <source>
        <dbReference type="EMBL" id="KPA35126.1"/>
    </source>
</evidence>
<dbReference type="EMBL" id="JXCE01001560">
    <property type="protein sequence ID" value="KPA35126.1"/>
    <property type="molecule type" value="Genomic_DNA"/>
</dbReference>
<comment type="caution">
    <text evidence="2">The sequence shown here is derived from an EMBL/GenBank/DDBJ whole genome shotgun (WGS) entry which is preliminary data.</text>
</comment>
<sequence>MFSYKTIGGALGSMRICLLHLLPATDIKDPIESRLEVVALEQNPVYEALSYCWGDTTELLKIKCNDQEFQVTENLFSALQHLRHEIYKRTLWIDAICINQKDLEERQSQVLLMKDIYTRSKRVVVWLGPDPAFDGINHLFDLIQTIPDLPSPHFSRKETTFFEMNIADADQWSQGEVHKVSAEGPFREDFVLPKQAKKSAVALLERPWWTTVWTLQEMVLAPSAIFERWSLRPDSRNQANL</sequence>
<evidence type="ECO:0000313" key="3">
    <source>
        <dbReference type="Proteomes" id="UP000037904"/>
    </source>
</evidence>
<evidence type="ECO:0000259" key="1">
    <source>
        <dbReference type="Pfam" id="PF06985"/>
    </source>
</evidence>
<reference evidence="2 3" key="1">
    <citation type="submission" date="2015-04" db="EMBL/GenBank/DDBJ databases">
        <title>The draft genome sequence of Fusarium langsethiae, a T-2/HT-2 mycotoxin producer.</title>
        <authorList>
            <person name="Lysoe E."/>
            <person name="Divon H.H."/>
            <person name="Terzi V."/>
            <person name="Orru L."/>
            <person name="Lamontanara A."/>
            <person name="Kolseth A.-K."/>
            <person name="Frandsen R.J."/>
            <person name="Nielsen K."/>
            <person name="Thrane U."/>
        </authorList>
    </citation>
    <scope>NUCLEOTIDE SEQUENCE [LARGE SCALE GENOMIC DNA]</scope>
    <source>
        <strain evidence="2 3">Fl201059</strain>
    </source>
</reference>
<dbReference type="Proteomes" id="UP000037904">
    <property type="component" value="Unassembled WGS sequence"/>
</dbReference>
<dbReference type="AlphaFoldDB" id="A0A0M9ELI9"/>
<gene>
    <name evidence="2" type="ORF">FLAG1_12218</name>
</gene>
<dbReference type="PANTHER" id="PTHR24148:SF73">
    <property type="entry name" value="HET DOMAIN PROTEIN (AFU_ORTHOLOGUE AFUA_8G01020)"/>
    <property type="match status" value="1"/>
</dbReference>
<keyword evidence="3" id="KW-1185">Reference proteome</keyword>
<dbReference type="InterPro" id="IPR010730">
    <property type="entry name" value="HET"/>
</dbReference>
<dbReference type="InterPro" id="IPR052895">
    <property type="entry name" value="HetReg/Transcr_Mod"/>
</dbReference>
<dbReference type="PANTHER" id="PTHR24148">
    <property type="entry name" value="ANKYRIN REPEAT DOMAIN-CONTAINING PROTEIN 39 HOMOLOG-RELATED"/>
    <property type="match status" value="1"/>
</dbReference>
<feature type="domain" description="Heterokaryon incompatibility" evidence="1">
    <location>
        <begin position="46"/>
        <end position="217"/>
    </location>
</feature>
<name>A0A0M9ELI9_FUSLA</name>
<protein>
    <submittedName>
        <fullName evidence="2">Heterokaryon incompatibility protein</fullName>
    </submittedName>
</protein>
<organism evidence="2 3">
    <name type="scientific">Fusarium langsethiae</name>
    <dbReference type="NCBI Taxonomy" id="179993"/>
    <lineage>
        <taxon>Eukaryota</taxon>
        <taxon>Fungi</taxon>
        <taxon>Dikarya</taxon>
        <taxon>Ascomycota</taxon>
        <taxon>Pezizomycotina</taxon>
        <taxon>Sordariomycetes</taxon>
        <taxon>Hypocreomycetidae</taxon>
        <taxon>Hypocreales</taxon>
        <taxon>Nectriaceae</taxon>
        <taxon>Fusarium</taxon>
    </lineage>
</organism>
<proteinExistence type="predicted"/>